<dbReference type="Pfam" id="PF25973">
    <property type="entry name" value="BSH_CzcB"/>
    <property type="match status" value="1"/>
</dbReference>
<dbReference type="InterPro" id="IPR058647">
    <property type="entry name" value="BSH_CzcB-like"/>
</dbReference>
<dbReference type="InterPro" id="IPR006143">
    <property type="entry name" value="RND_pump_MFP"/>
</dbReference>
<feature type="coiled-coil region" evidence="3">
    <location>
        <begin position="159"/>
        <end position="186"/>
    </location>
</feature>
<feature type="domain" description="CusB-like beta-barrel" evidence="4">
    <location>
        <begin position="238"/>
        <end position="315"/>
    </location>
</feature>
<keyword evidence="3" id="KW-0175">Coiled coil</keyword>
<name>A0A4Z0MTF0_9BACT</name>
<comment type="caution">
    <text evidence="7">The sequence shown here is derived from an EMBL/GenBank/DDBJ whole genome shotgun (WGS) entry which is preliminary data.</text>
</comment>
<dbReference type="Pfam" id="PF25954">
    <property type="entry name" value="Beta-barrel_RND_2"/>
    <property type="match status" value="1"/>
</dbReference>
<dbReference type="InterPro" id="IPR058627">
    <property type="entry name" value="MdtA-like_C"/>
</dbReference>
<accession>A0A4Z0MTF0</accession>
<dbReference type="Gene3D" id="2.40.420.20">
    <property type="match status" value="1"/>
</dbReference>
<dbReference type="SUPFAM" id="SSF111369">
    <property type="entry name" value="HlyD-like secretion proteins"/>
    <property type="match status" value="1"/>
</dbReference>
<feature type="domain" description="Multidrug resistance protein MdtA-like C-terminal permuted SH3" evidence="5">
    <location>
        <begin position="323"/>
        <end position="374"/>
    </location>
</feature>
<dbReference type="NCBIfam" id="TIGR01730">
    <property type="entry name" value="RND_mfp"/>
    <property type="match status" value="1"/>
</dbReference>
<dbReference type="GO" id="GO:0015679">
    <property type="term" value="P:plasma membrane copper ion transport"/>
    <property type="evidence" value="ECO:0007669"/>
    <property type="project" value="TreeGrafter"/>
</dbReference>
<proteinExistence type="inferred from homology"/>
<protein>
    <submittedName>
        <fullName evidence="7">Efflux RND transporter periplasmic adaptor subunit</fullName>
    </submittedName>
</protein>
<dbReference type="GO" id="GO:0016020">
    <property type="term" value="C:membrane"/>
    <property type="evidence" value="ECO:0007669"/>
    <property type="project" value="InterPro"/>
</dbReference>
<feature type="domain" description="CzcB-like barrel-sandwich hybrid" evidence="6">
    <location>
        <begin position="93"/>
        <end position="235"/>
    </location>
</feature>
<evidence type="ECO:0000256" key="2">
    <source>
        <dbReference type="ARBA" id="ARBA00022448"/>
    </source>
</evidence>
<dbReference type="EMBL" id="SRKZ01000001">
    <property type="protein sequence ID" value="TGD83093.1"/>
    <property type="molecule type" value="Genomic_DNA"/>
</dbReference>
<dbReference type="FunFam" id="2.40.30.170:FF:000010">
    <property type="entry name" value="Efflux RND transporter periplasmic adaptor subunit"/>
    <property type="match status" value="1"/>
</dbReference>
<evidence type="ECO:0000259" key="5">
    <source>
        <dbReference type="Pfam" id="PF25967"/>
    </source>
</evidence>
<dbReference type="Proteomes" id="UP000298284">
    <property type="component" value="Unassembled WGS sequence"/>
</dbReference>
<dbReference type="PANTHER" id="PTHR30097">
    <property type="entry name" value="CATION EFFLUX SYSTEM PROTEIN CUSB"/>
    <property type="match status" value="1"/>
</dbReference>
<evidence type="ECO:0000313" key="8">
    <source>
        <dbReference type="Proteomes" id="UP000298284"/>
    </source>
</evidence>
<dbReference type="Pfam" id="PF25967">
    <property type="entry name" value="RND-MFP_C"/>
    <property type="match status" value="1"/>
</dbReference>
<organism evidence="7 8">
    <name type="scientific">Hymenobacter wooponensis</name>
    <dbReference type="NCBI Taxonomy" id="1525360"/>
    <lineage>
        <taxon>Bacteria</taxon>
        <taxon>Pseudomonadati</taxon>
        <taxon>Bacteroidota</taxon>
        <taxon>Cytophagia</taxon>
        <taxon>Cytophagales</taxon>
        <taxon>Hymenobacteraceae</taxon>
        <taxon>Hymenobacter</taxon>
    </lineage>
</organism>
<dbReference type="GO" id="GO:0022857">
    <property type="term" value="F:transmembrane transporter activity"/>
    <property type="evidence" value="ECO:0007669"/>
    <property type="project" value="InterPro"/>
</dbReference>
<dbReference type="Gene3D" id="2.40.50.100">
    <property type="match status" value="1"/>
</dbReference>
<reference evidence="7 8" key="1">
    <citation type="submission" date="2019-04" db="EMBL/GenBank/DDBJ databases">
        <authorList>
            <person name="Feng G."/>
            <person name="Zhang J."/>
            <person name="Zhu H."/>
        </authorList>
    </citation>
    <scope>NUCLEOTIDE SEQUENCE [LARGE SCALE GENOMIC DNA]</scope>
    <source>
        <strain evidence="7 8">JCM 19491</strain>
    </source>
</reference>
<dbReference type="InterPro" id="IPR058792">
    <property type="entry name" value="Beta-barrel_RND_2"/>
</dbReference>
<dbReference type="Gene3D" id="2.40.30.170">
    <property type="match status" value="1"/>
</dbReference>
<keyword evidence="2" id="KW-0813">Transport</keyword>
<keyword evidence="8" id="KW-1185">Reference proteome</keyword>
<gene>
    <name evidence="7" type="ORF">EU557_04755</name>
</gene>
<evidence type="ECO:0000256" key="1">
    <source>
        <dbReference type="ARBA" id="ARBA00009477"/>
    </source>
</evidence>
<dbReference type="OrthoDB" id="9806939at2"/>
<evidence type="ECO:0000313" key="7">
    <source>
        <dbReference type="EMBL" id="TGD83093.1"/>
    </source>
</evidence>
<evidence type="ECO:0000259" key="4">
    <source>
        <dbReference type="Pfam" id="PF25954"/>
    </source>
</evidence>
<dbReference type="GO" id="GO:0030313">
    <property type="term" value="C:cell envelope"/>
    <property type="evidence" value="ECO:0007669"/>
    <property type="project" value="TreeGrafter"/>
</dbReference>
<dbReference type="InterPro" id="IPR051909">
    <property type="entry name" value="MFP_Cation_Efflux"/>
</dbReference>
<dbReference type="AlphaFoldDB" id="A0A4Z0MTF0"/>
<comment type="similarity">
    <text evidence="1">Belongs to the membrane fusion protein (MFP) (TC 8.A.1) family.</text>
</comment>
<dbReference type="GO" id="GO:0060003">
    <property type="term" value="P:copper ion export"/>
    <property type="evidence" value="ECO:0007669"/>
    <property type="project" value="TreeGrafter"/>
</dbReference>
<evidence type="ECO:0000256" key="3">
    <source>
        <dbReference type="SAM" id="Coils"/>
    </source>
</evidence>
<sequence length="387" mass="42273">MWLSASSRPSTTFTNRPTRCWLPSGLCMLLALVSAGLTSCSSPDTNKAAAPEPSFVLTDSLLNRLQLDTVRRAPMRAELKLTGKVAYDEEHVNKIFPLVSGIVTKVNASLGQYVKAGQVLAELESSDIAGFRNESTAARATLATAQRALASTQELYQGGLASERELEEAKQEVLKARAEVQRNQAVGNIYGTRSANGPSRYQVKAPEAGFVVEKAVNPRTLIRPDNDQTMFTISDLKSVWVTANVFEDDIAQVQPGQQATVTTLAFPGKKYQGTIDNAYSALDPESKVMKVRIRLKNPGNLLKPEMFANVTLTSHTDSVMLSVPSSALVFERSRNFVLVFHDRNNIETRTVTPTSSADGVTYLRTGLKPGERVVSKDPLLLYHALNK</sequence>
<dbReference type="PANTHER" id="PTHR30097:SF4">
    <property type="entry name" value="SLR6042 PROTEIN"/>
    <property type="match status" value="1"/>
</dbReference>
<evidence type="ECO:0000259" key="6">
    <source>
        <dbReference type="Pfam" id="PF25973"/>
    </source>
</evidence>